<feature type="compositionally biased region" description="Low complexity" evidence="5">
    <location>
        <begin position="40"/>
        <end position="53"/>
    </location>
</feature>
<dbReference type="Pfam" id="PF17189">
    <property type="entry name" value="Glyco_hydro_30C"/>
    <property type="match status" value="1"/>
</dbReference>
<dbReference type="SUPFAM" id="SSF51445">
    <property type="entry name" value="(Trans)glycosidases"/>
    <property type="match status" value="1"/>
</dbReference>
<evidence type="ECO:0000256" key="6">
    <source>
        <dbReference type="SAM" id="Phobius"/>
    </source>
</evidence>
<dbReference type="PANTHER" id="PTHR11069">
    <property type="entry name" value="GLUCOSYLCERAMIDASE"/>
    <property type="match status" value="1"/>
</dbReference>
<evidence type="ECO:0000259" key="7">
    <source>
        <dbReference type="Pfam" id="PF02055"/>
    </source>
</evidence>
<keyword evidence="10" id="KW-1185">Reference proteome</keyword>
<sequence>MKRMRQFRAPASRRWIVAGVAAITAVIVLVLIATVWMNPRTSPSPSLPTNTTLAPEGEPGATGVTTSIDGGEPMRTLEVGAGASSEGEADPDVDISIDPRAEQQRVDGFGAAMTHSSADLLASMPGDERTALLEELFDPDGPVRLSTLRLPIGASDFVDTDAFTFDDVAVGETDWELERFSIDPDRHALIPMLQEVLAINPELRLIASPWSPPAWMKTSGSLEGGRLLDEDRAYETYSAYLVRFVEEYRAAGLEIDALTVQNEPQYRHPDGYPGTDMPVWQEAKLIERLGPALDAAGHDTAILGFDHNWELNPGDAATTPEGEDPAYQYPADLLRTPAAEWIDGIAFHCYSGDASAQSRLWEQFPDIEIWVTECSGSSAPGDSPEKVFADTFAWQTTNVLIGSLRNRAAGVLTWNLVLDEHSGPHRGGCETCSGVVTLGADGTVTRNAEYFMLAHAARYLPPGSIRVESSSTDAELQHVAFATPEGETVLLVWNSAGVPRSIEVGDDRRSLGVDVPASSLSTISWAALTPDS</sequence>
<feature type="transmembrane region" description="Helical" evidence="6">
    <location>
        <begin position="15"/>
        <end position="37"/>
    </location>
</feature>
<dbReference type="InterPro" id="IPR033453">
    <property type="entry name" value="Glyco_hydro_30_TIM-barrel"/>
</dbReference>
<keyword evidence="6" id="KW-1133">Transmembrane helix</keyword>
<feature type="domain" description="Glycosyl hydrolase family 30 TIM-barrel" evidence="7">
    <location>
        <begin position="106"/>
        <end position="459"/>
    </location>
</feature>
<dbReference type="GO" id="GO:0006680">
    <property type="term" value="P:glucosylceramide catabolic process"/>
    <property type="evidence" value="ECO:0007669"/>
    <property type="project" value="TreeGrafter"/>
</dbReference>
<comment type="similarity">
    <text evidence="1 4">Belongs to the glycosyl hydrolase 30 family.</text>
</comment>
<organism evidence="9 10">
    <name type="scientific">Agromyces albus</name>
    <dbReference type="NCBI Taxonomy" id="205332"/>
    <lineage>
        <taxon>Bacteria</taxon>
        <taxon>Bacillati</taxon>
        <taxon>Actinomycetota</taxon>
        <taxon>Actinomycetes</taxon>
        <taxon>Micrococcales</taxon>
        <taxon>Microbacteriaceae</taxon>
        <taxon>Agromyces</taxon>
    </lineage>
</organism>
<evidence type="ECO:0000256" key="1">
    <source>
        <dbReference type="ARBA" id="ARBA00005382"/>
    </source>
</evidence>
<evidence type="ECO:0000313" key="9">
    <source>
        <dbReference type="EMBL" id="RXZ68442.1"/>
    </source>
</evidence>
<dbReference type="RefSeq" id="WP_129521455.1">
    <property type="nucleotide sequence ID" value="NZ_SDPN01000027.1"/>
</dbReference>
<dbReference type="AlphaFoldDB" id="A0A4Q2KX65"/>
<feature type="domain" description="Glycosyl hydrolase family 30 beta sandwich" evidence="8">
    <location>
        <begin position="463"/>
        <end position="523"/>
    </location>
</feature>
<keyword evidence="3 4" id="KW-0378">Hydrolase</keyword>
<gene>
    <name evidence="9" type="ORF">ESP51_13680</name>
</gene>
<dbReference type="EMBL" id="SDPN01000027">
    <property type="protein sequence ID" value="RXZ68442.1"/>
    <property type="molecule type" value="Genomic_DNA"/>
</dbReference>
<dbReference type="InterPro" id="IPR033452">
    <property type="entry name" value="GH30_C"/>
</dbReference>
<name>A0A4Q2KX65_9MICO</name>
<evidence type="ECO:0000313" key="10">
    <source>
        <dbReference type="Proteomes" id="UP000293865"/>
    </source>
</evidence>
<proteinExistence type="inferred from homology"/>
<evidence type="ECO:0008006" key="11">
    <source>
        <dbReference type="Google" id="ProtNLM"/>
    </source>
</evidence>
<accession>A0A4Q2KX65</accession>
<dbReference type="InterPro" id="IPR001139">
    <property type="entry name" value="Glyco_hydro_30"/>
</dbReference>
<keyword evidence="6" id="KW-0472">Membrane</keyword>
<keyword evidence="6" id="KW-0812">Transmembrane</keyword>
<evidence type="ECO:0000256" key="4">
    <source>
        <dbReference type="RuleBase" id="RU361188"/>
    </source>
</evidence>
<dbReference type="InterPro" id="IPR013780">
    <property type="entry name" value="Glyco_hydro_b"/>
</dbReference>
<dbReference type="PANTHER" id="PTHR11069:SF23">
    <property type="entry name" value="LYSOSOMAL ACID GLUCOSYLCERAMIDASE"/>
    <property type="match status" value="1"/>
</dbReference>
<keyword evidence="2" id="KW-0732">Signal</keyword>
<dbReference type="InterPro" id="IPR017853">
    <property type="entry name" value="GH"/>
</dbReference>
<evidence type="ECO:0000259" key="8">
    <source>
        <dbReference type="Pfam" id="PF17189"/>
    </source>
</evidence>
<evidence type="ECO:0000256" key="5">
    <source>
        <dbReference type="SAM" id="MobiDB-lite"/>
    </source>
</evidence>
<dbReference type="GO" id="GO:0016020">
    <property type="term" value="C:membrane"/>
    <property type="evidence" value="ECO:0007669"/>
    <property type="project" value="GOC"/>
</dbReference>
<dbReference type="Proteomes" id="UP000293865">
    <property type="component" value="Unassembled WGS sequence"/>
</dbReference>
<dbReference type="PRINTS" id="PR00843">
    <property type="entry name" value="GLHYDRLASE30"/>
</dbReference>
<dbReference type="OrthoDB" id="9806701at2"/>
<evidence type="ECO:0000256" key="3">
    <source>
        <dbReference type="ARBA" id="ARBA00022801"/>
    </source>
</evidence>
<dbReference type="Pfam" id="PF02055">
    <property type="entry name" value="Glyco_hydro_30"/>
    <property type="match status" value="1"/>
</dbReference>
<dbReference type="GO" id="GO:0004348">
    <property type="term" value="F:glucosylceramidase activity"/>
    <property type="evidence" value="ECO:0007669"/>
    <property type="project" value="InterPro"/>
</dbReference>
<dbReference type="Gene3D" id="2.60.40.1180">
    <property type="entry name" value="Golgi alpha-mannosidase II"/>
    <property type="match status" value="1"/>
</dbReference>
<evidence type="ECO:0000256" key="2">
    <source>
        <dbReference type="ARBA" id="ARBA00022729"/>
    </source>
</evidence>
<feature type="region of interest" description="Disordered" evidence="5">
    <location>
        <begin position="40"/>
        <end position="94"/>
    </location>
</feature>
<keyword evidence="4" id="KW-0326">Glycosidase</keyword>
<protein>
    <recommendedName>
        <fullName evidence="11">Glycosyl hydrolase</fullName>
    </recommendedName>
</protein>
<dbReference type="Gene3D" id="3.20.20.80">
    <property type="entry name" value="Glycosidases"/>
    <property type="match status" value="1"/>
</dbReference>
<comment type="caution">
    <text evidence="9">The sequence shown here is derived from an EMBL/GenBank/DDBJ whole genome shotgun (WGS) entry which is preliminary data.</text>
</comment>
<reference evidence="9 10" key="1">
    <citation type="submission" date="2019-01" db="EMBL/GenBank/DDBJ databases">
        <title>Agromyces.</title>
        <authorList>
            <person name="Li J."/>
        </authorList>
    </citation>
    <scope>NUCLEOTIDE SEQUENCE [LARGE SCALE GENOMIC DNA]</scope>
    <source>
        <strain evidence="9 10">DSM 15934</strain>
    </source>
</reference>